<reference evidence="1" key="1">
    <citation type="submission" date="2022-09" db="EMBL/GenBank/DDBJ databases">
        <title>Actin cytoskeleton and complex cell architecture in an #Asgard archaeon.</title>
        <authorList>
            <person name="Ponce Toledo R.I."/>
            <person name="Schleper C."/>
            <person name="Rodrigues Oliveira T."/>
            <person name="Wollweber F."/>
            <person name="Xu J."/>
            <person name="Rittmann S."/>
            <person name="Klingl A."/>
            <person name="Pilhofer M."/>
        </authorList>
    </citation>
    <scope>NUCLEOTIDE SEQUENCE</scope>
    <source>
        <strain evidence="1">B-35</strain>
    </source>
</reference>
<protein>
    <submittedName>
        <fullName evidence="1">Uncharacterized protein</fullName>
    </submittedName>
</protein>
<name>A0ABY6HSV1_9ARCH</name>
<organism evidence="1 2">
    <name type="scientific">Candidatus Lokiarchaeum ossiferum</name>
    <dbReference type="NCBI Taxonomy" id="2951803"/>
    <lineage>
        <taxon>Archaea</taxon>
        <taxon>Promethearchaeati</taxon>
        <taxon>Promethearchaeota</taxon>
        <taxon>Promethearchaeia</taxon>
        <taxon>Promethearchaeales</taxon>
        <taxon>Promethearchaeaceae</taxon>
        <taxon>Candidatus Lokiarchaeum</taxon>
    </lineage>
</organism>
<keyword evidence="2" id="KW-1185">Reference proteome</keyword>
<evidence type="ECO:0000313" key="1">
    <source>
        <dbReference type="EMBL" id="UYP46592.1"/>
    </source>
</evidence>
<gene>
    <name evidence="1" type="ORF">NEF87_002877</name>
</gene>
<proteinExistence type="predicted"/>
<accession>A0ABY6HSV1</accession>
<dbReference type="EMBL" id="CP104013">
    <property type="protein sequence ID" value="UYP46592.1"/>
    <property type="molecule type" value="Genomic_DNA"/>
</dbReference>
<dbReference type="Proteomes" id="UP001208689">
    <property type="component" value="Chromosome"/>
</dbReference>
<sequence>MELDLEKTNRIKWAIKNKDLESFSIISTEQDLALQNLIFNQSNSEMSYTEFLEYYNYLGQIMESLQERYNLPTISHNGLNKPVNHKIKLKPSELSQNFSLQTPHKEEIPEVYIIAQNGLCLFHFELYGEIKECPVNQNLVSGLLSAINSFAENMGWKKGLNLIRSGSSELRFSKGQQIIVAVLTHVEMKLSYLVEQILIDLANELGQKFEEIYGDILPKDIGYGVTDADRYCEFGDTIENLFSAYRRQTFELYQKLILTEAIYLNAPTELCSSLIHKVTDGKSVIGEISDLIKLYPPVKRAIDKVNKEQKPMWQIFNIPIFQ</sequence>
<evidence type="ECO:0000313" key="2">
    <source>
        <dbReference type="Proteomes" id="UP001208689"/>
    </source>
</evidence>